<accession>A0A916JBK9</accession>
<name>A0A916JBK9_9BACT</name>
<proteinExistence type="predicted"/>
<protein>
    <recommendedName>
        <fullName evidence="3">VWFA domain-containing protein</fullName>
    </recommendedName>
</protein>
<feature type="chain" id="PRO_5037134012" description="VWFA domain-containing protein" evidence="2">
    <location>
        <begin position="21"/>
        <end position="921"/>
    </location>
</feature>
<dbReference type="AlphaFoldDB" id="A0A916JBK9"/>
<dbReference type="PANTHER" id="PTHR10579">
    <property type="entry name" value="CALCIUM-ACTIVATED CHLORIDE CHANNEL REGULATOR"/>
    <property type="match status" value="1"/>
</dbReference>
<comment type="caution">
    <text evidence="4">The sequence shown here is derived from an EMBL/GenBank/DDBJ whole genome shotgun (WGS) entry which is preliminary data.</text>
</comment>
<feature type="signal peptide" evidence="2">
    <location>
        <begin position="1"/>
        <end position="20"/>
    </location>
</feature>
<organism evidence="4 5">
    <name type="scientific">Dyadobacter helix</name>
    <dbReference type="NCBI Taxonomy" id="2822344"/>
    <lineage>
        <taxon>Bacteria</taxon>
        <taxon>Pseudomonadati</taxon>
        <taxon>Bacteroidota</taxon>
        <taxon>Cytophagia</taxon>
        <taxon>Cytophagales</taxon>
        <taxon>Spirosomataceae</taxon>
        <taxon>Dyadobacter</taxon>
    </lineage>
</organism>
<feature type="region of interest" description="Disordered" evidence="1">
    <location>
        <begin position="654"/>
        <end position="704"/>
    </location>
</feature>
<dbReference type="SUPFAM" id="SSF53300">
    <property type="entry name" value="vWA-like"/>
    <property type="match status" value="1"/>
</dbReference>
<evidence type="ECO:0000313" key="4">
    <source>
        <dbReference type="EMBL" id="CAG4999780.1"/>
    </source>
</evidence>
<dbReference type="InterPro" id="IPR051266">
    <property type="entry name" value="CLCR"/>
</dbReference>
<evidence type="ECO:0000256" key="1">
    <source>
        <dbReference type="SAM" id="MobiDB-lite"/>
    </source>
</evidence>
<keyword evidence="5" id="KW-1185">Reference proteome</keyword>
<dbReference type="SMART" id="SM00327">
    <property type="entry name" value="VWA"/>
    <property type="match status" value="1"/>
</dbReference>
<evidence type="ECO:0000313" key="5">
    <source>
        <dbReference type="Proteomes" id="UP000680038"/>
    </source>
</evidence>
<feature type="compositionally biased region" description="Basic and acidic residues" evidence="1">
    <location>
        <begin position="680"/>
        <end position="693"/>
    </location>
</feature>
<gene>
    <name evidence="4" type="ORF">DYBT9275_02304</name>
</gene>
<evidence type="ECO:0000259" key="3">
    <source>
        <dbReference type="PROSITE" id="PS50234"/>
    </source>
</evidence>
<dbReference type="RefSeq" id="WP_215238951.1">
    <property type="nucleotide sequence ID" value="NZ_CAJRAF010000002.1"/>
</dbReference>
<dbReference type="PROSITE" id="PS50234">
    <property type="entry name" value="VWFA"/>
    <property type="match status" value="1"/>
</dbReference>
<dbReference type="Pfam" id="PF00092">
    <property type="entry name" value="VWA"/>
    <property type="match status" value="1"/>
</dbReference>
<dbReference type="EMBL" id="CAJRAF010000002">
    <property type="protein sequence ID" value="CAG4999780.1"/>
    <property type="molecule type" value="Genomic_DNA"/>
</dbReference>
<dbReference type="InterPro" id="IPR036465">
    <property type="entry name" value="vWFA_dom_sf"/>
</dbReference>
<keyword evidence="2" id="KW-0732">Signal</keyword>
<dbReference type="PANTHER" id="PTHR10579:SF43">
    <property type="entry name" value="ZINC FINGER (C3HC4-TYPE RING FINGER) FAMILY PROTEIN"/>
    <property type="match status" value="1"/>
</dbReference>
<dbReference type="Gene3D" id="3.40.50.410">
    <property type="entry name" value="von Willebrand factor, type A domain"/>
    <property type="match status" value="1"/>
</dbReference>
<dbReference type="InterPro" id="IPR002035">
    <property type="entry name" value="VWF_A"/>
</dbReference>
<feature type="compositionally biased region" description="Polar residues" evidence="1">
    <location>
        <begin position="695"/>
        <end position="704"/>
    </location>
</feature>
<sequence length="921" mass="103713">MKFSLSLFCITFGLLASVYAQPGVQQVSLNRYVEFLNHSVEVVSNRFQMVRGYQADAALYRKRADFLLRLPSSGPLEEYYYQKALEGKGIAAAEKQQLNAGAAGIWALLNQLDETCKTLETYVHLKTYREDNLKQSDIHIEAIKAQLKLFSQKKTDFYQQIQQVSQHYQPYLASDPYQKTAKMMERVLLIQKQLLDSLPYYLNEDNRSEWPVGMVQRSMLADEKLLAELTADPKIAYPASSMIPSFKSALAALQTLKRYAVDDHNYAARQSAKHGNEVYLAFINQYNNDLLANYKSFVDYSPLAGHLLHAVAFSPVFATESARVQQAAVSVEPFKDIPLRSFSVKRADAPATPATLQTLNQYVDFINESLRQMHLLQMLVRNYQSTAEYYRDPTRSKSRAGLSYSHDDFKVPVSLYQLLLSTSASLPQSYRVAVVSQAEVLLNILKEMDGLSISLIAYTSEKRYLEDQLLYSDKVLDRYVYLFDTFDQKKEQLYNDLRRIHESYPNVNPTASWYVAGAALQQTMDNDREVLFGIKSYLKGSAALLPETARLEAGARQLIADEYRNLKGLQRLGRSNGLCPYSPYEDLAGNSARFAEMAQQVKAVSSGTVTHPYESFYYFYNNQLVYQYNKFVELANAGLLMAVRQPDVFAFRRIPTKPAERPGSDTKPVINERVSSETAGDVRKAENSTEGKKSSAPQPVSTTLTKARRDTVYVERVRVDTVYVDRQAGLPGTGRSLEGFAPNNMVLLLDVSASMESPFKMPLLKRSIKSLLTLLRPEDQISIVVYSGKARVVLKPTSGSKAAEIARMIDLLHSSGDTDGNEGLRLAYKTANKQYIRGGNNRIVLATDGEFPVSEEVLRMVGENARQDLYLSVFTFGRNQHTGQKLRKLGQLGQGTYAHVTEESADLQLILEAQGKRQLSK</sequence>
<evidence type="ECO:0000256" key="2">
    <source>
        <dbReference type="SAM" id="SignalP"/>
    </source>
</evidence>
<dbReference type="Proteomes" id="UP000680038">
    <property type="component" value="Unassembled WGS sequence"/>
</dbReference>
<feature type="domain" description="VWFA" evidence="3">
    <location>
        <begin position="744"/>
        <end position="914"/>
    </location>
</feature>
<reference evidence="4" key="1">
    <citation type="submission" date="2021-04" db="EMBL/GenBank/DDBJ databases">
        <authorList>
            <person name="Rodrigo-Torres L."/>
            <person name="Arahal R. D."/>
            <person name="Lucena T."/>
        </authorList>
    </citation>
    <scope>NUCLEOTIDE SEQUENCE</scope>
    <source>
        <strain evidence="4">CECT 9275</strain>
    </source>
</reference>